<evidence type="ECO:0000313" key="4">
    <source>
        <dbReference type="EMBL" id="MFC5604821.1"/>
    </source>
</evidence>
<dbReference type="PANTHER" id="PTHR43308">
    <property type="entry name" value="OUTER MEMBRANE PROTEIN ALPHA-RELATED"/>
    <property type="match status" value="1"/>
</dbReference>
<keyword evidence="1 2" id="KW-0732">Signal</keyword>
<dbReference type="InterPro" id="IPR051465">
    <property type="entry name" value="Cell_Envelope_Struct_Comp"/>
</dbReference>
<dbReference type="InterPro" id="IPR001119">
    <property type="entry name" value="SLH_dom"/>
</dbReference>
<sequence length="799" mass="83855">MNSKMYKKIMASTATSAFVASAIIPAAMAAAPTNFKDVNSNYKEAVDYLVAHNITNGVNATEFGTTQNIKRGDAAVFIARALGLNIENAKDQGFKDLNNRVKGAVNAIVAEGIASGKTKESFAPDQNITRQEMAKMLVNAYDLTAETKADFKDVNSNWIGFVSALKDNGITKGKTETTFAPEANLTRGEFALFMFRAENLEEKVTTPEITSISATNPTTATVSFNTKVASLKAADVKVKNTSTNSNLVVKSATLSEDKKSAEITFYEPVTANTTYAVEVTSGTTKLNGELAVGSLSVESIVTEDQTIPANVATEIAFKLVDNKGADVTAQFKNQVKFVSNAAISNGKITLAKGTSTTVKAVYEKDGKVVAESKVVTIKAEANTPAKLANWTVSTTAPNFKDDKFKRNTIVYADQKAKLYTEVVDQFGAVLANPTVTFESLTPKVAVVDQTTGDVQILGTGKAQVKITVKDGDKVAFEEVVALDVREVPAVNTLSLSQSTLALSTNDTAGMEVQATVLDQFANPIKDEAVTVKEKVAQNDTAALTITNSGSKTNDEGVLKFNVASKADAKVGTRTVEVTVGTGQSAVTTTLAVEIKKPGVFARYDVRGLESTLDLNAAAKANTMELDVLSVDANGLMIKAETPTVTVKNAKGETATAVTVDGNKITLGAGAKAGDVYTVDVKVAGVTVKTHSFTVVNSTATAVEPSILFTSSTVNVAAGEELADAIAKITQLKDANGYTVASVKGASANKAVVSFAADGTLEKAAAGSTKIYVNSVVLTDGQNTKTIPLDSIVDLTVNVK</sequence>
<feature type="domain" description="SLH" evidence="3">
    <location>
        <begin position="29"/>
        <end position="87"/>
    </location>
</feature>
<reference evidence="5" key="1">
    <citation type="journal article" date="2019" name="Int. J. Syst. Evol. Microbiol.">
        <title>The Global Catalogue of Microorganisms (GCM) 10K type strain sequencing project: providing services to taxonomists for standard genome sequencing and annotation.</title>
        <authorList>
            <consortium name="The Broad Institute Genomics Platform"/>
            <consortium name="The Broad Institute Genome Sequencing Center for Infectious Disease"/>
            <person name="Wu L."/>
            <person name="Ma J."/>
        </authorList>
    </citation>
    <scope>NUCLEOTIDE SEQUENCE [LARGE SCALE GENOMIC DNA]</scope>
    <source>
        <strain evidence="5">KACC 11299</strain>
    </source>
</reference>
<dbReference type="InterPro" id="IPR008964">
    <property type="entry name" value="Invasin/intimin_cell_adhesion"/>
</dbReference>
<dbReference type="Gene3D" id="2.60.40.1220">
    <property type="match status" value="1"/>
</dbReference>
<comment type="caution">
    <text evidence="4">The sequence shown here is derived from an EMBL/GenBank/DDBJ whole genome shotgun (WGS) entry which is preliminary data.</text>
</comment>
<evidence type="ECO:0000256" key="1">
    <source>
        <dbReference type="ARBA" id="ARBA00022729"/>
    </source>
</evidence>
<dbReference type="InterPro" id="IPR003343">
    <property type="entry name" value="Big_2"/>
</dbReference>
<evidence type="ECO:0000313" key="5">
    <source>
        <dbReference type="Proteomes" id="UP001596071"/>
    </source>
</evidence>
<feature type="domain" description="SLH" evidence="3">
    <location>
        <begin position="88"/>
        <end position="151"/>
    </location>
</feature>
<dbReference type="InterPro" id="IPR014755">
    <property type="entry name" value="Cu-Rt/internalin_Ig-like"/>
</dbReference>
<dbReference type="SUPFAM" id="SSF49373">
    <property type="entry name" value="Invasin/intimin cell-adhesion fragments"/>
    <property type="match status" value="2"/>
</dbReference>
<evidence type="ECO:0000256" key="2">
    <source>
        <dbReference type="SAM" id="SignalP"/>
    </source>
</evidence>
<feature type="signal peptide" evidence="2">
    <location>
        <begin position="1"/>
        <end position="29"/>
    </location>
</feature>
<organism evidence="4 5">
    <name type="scientific">Sporosarcina koreensis</name>
    <dbReference type="NCBI Taxonomy" id="334735"/>
    <lineage>
        <taxon>Bacteria</taxon>
        <taxon>Bacillati</taxon>
        <taxon>Bacillota</taxon>
        <taxon>Bacilli</taxon>
        <taxon>Bacillales</taxon>
        <taxon>Caryophanaceae</taxon>
        <taxon>Sporosarcina</taxon>
    </lineage>
</organism>
<dbReference type="Proteomes" id="UP001596071">
    <property type="component" value="Unassembled WGS sequence"/>
</dbReference>
<protein>
    <submittedName>
        <fullName evidence="4">S-layer homology domain-containing protein</fullName>
    </submittedName>
</protein>
<evidence type="ECO:0000259" key="3">
    <source>
        <dbReference type="PROSITE" id="PS51272"/>
    </source>
</evidence>
<feature type="chain" id="PRO_5046792608" evidence="2">
    <location>
        <begin position="30"/>
        <end position="799"/>
    </location>
</feature>
<accession>A0ABW0U0H7</accession>
<dbReference type="Gene3D" id="2.60.40.1080">
    <property type="match status" value="1"/>
</dbReference>
<name>A0ABW0U0H7_9BACL</name>
<dbReference type="Pfam" id="PF00395">
    <property type="entry name" value="SLH"/>
    <property type="match status" value="3"/>
</dbReference>
<dbReference type="PANTHER" id="PTHR43308:SF1">
    <property type="entry name" value="OUTER MEMBRANE PROTEIN ALPHA"/>
    <property type="match status" value="1"/>
</dbReference>
<dbReference type="PROSITE" id="PS51272">
    <property type="entry name" value="SLH"/>
    <property type="match status" value="2"/>
</dbReference>
<dbReference type="EMBL" id="JBHSNP010000029">
    <property type="protein sequence ID" value="MFC5604821.1"/>
    <property type="molecule type" value="Genomic_DNA"/>
</dbReference>
<dbReference type="RefSeq" id="WP_381447030.1">
    <property type="nucleotide sequence ID" value="NZ_JBHSNP010000029.1"/>
</dbReference>
<gene>
    <name evidence="4" type="ORF">ACFPTP_16415</name>
</gene>
<proteinExistence type="predicted"/>
<dbReference type="Pfam" id="PF02368">
    <property type="entry name" value="Big_2"/>
    <property type="match status" value="1"/>
</dbReference>
<keyword evidence="5" id="KW-1185">Reference proteome</keyword>